<sequence>MFLSKEYRPSILKEASPKIVGCELSDKELQKFLNEIDVEFQIIDNSTRWAAFAQYYAYQYNFNKIKAASFAYMVSLFMTGIGISLSTEMYFKEAQIESDLEDKLNQIKSKYDDEKKQMISLFRNIFWTYKQHSSKYEYATERLSFKVTLSEMEKFQAIKGRNNKEKFKKLIGDKMYTVSDNIHSKDLVKLGFPKDLCTSSESCEILLEHCKKYDMKFLKGSYYTLVHKDFDKYFKVSKSNKIRELLTCKDLNENINLPLDHVNLFKSKIEDDVYILTSSPYDPSLNMNLFNQIKSYPYSIYVIHPNFLDYAAFVDRDPVGALRNPLSNMNYAFTNASADQILNINQVIYGDLDTFVFEFLIDGSR</sequence>
<organism evidence="1 2">
    <name type="scientific">Methanobrevibacter millerae</name>
    <dbReference type="NCBI Taxonomy" id="230361"/>
    <lineage>
        <taxon>Archaea</taxon>
        <taxon>Methanobacteriati</taxon>
        <taxon>Methanobacteriota</taxon>
        <taxon>Methanomada group</taxon>
        <taxon>Methanobacteria</taxon>
        <taxon>Methanobacteriales</taxon>
        <taxon>Methanobacteriaceae</taxon>
        <taxon>Methanobrevibacter</taxon>
    </lineage>
</organism>
<reference evidence="1" key="1">
    <citation type="submission" date="2019-04" db="EMBL/GenBank/DDBJ databases">
        <title>Evolution of Biomass-Degrading Anaerobic Consortia Revealed by Metagenomics.</title>
        <authorList>
            <person name="Peng X."/>
        </authorList>
    </citation>
    <scope>NUCLEOTIDE SEQUENCE</scope>
    <source>
        <strain evidence="1">SIG13</strain>
    </source>
</reference>
<accession>A0A8T3VQ35</accession>
<dbReference type="EMBL" id="SUTF01000003">
    <property type="protein sequence ID" value="MBE6510186.1"/>
    <property type="molecule type" value="Genomic_DNA"/>
</dbReference>
<dbReference type="AlphaFoldDB" id="A0A8T3VQ35"/>
<comment type="caution">
    <text evidence="1">The sequence shown here is derived from an EMBL/GenBank/DDBJ whole genome shotgun (WGS) entry which is preliminary data.</text>
</comment>
<dbReference type="Proteomes" id="UP000713479">
    <property type="component" value="Unassembled WGS sequence"/>
</dbReference>
<gene>
    <name evidence="1" type="ORF">E7Z74_02805</name>
</gene>
<protein>
    <submittedName>
        <fullName evidence="1">Uncharacterized protein</fullName>
    </submittedName>
</protein>
<proteinExistence type="predicted"/>
<evidence type="ECO:0000313" key="2">
    <source>
        <dbReference type="Proteomes" id="UP000713479"/>
    </source>
</evidence>
<name>A0A8T3VQ35_9EURY</name>
<evidence type="ECO:0000313" key="1">
    <source>
        <dbReference type="EMBL" id="MBE6510186.1"/>
    </source>
</evidence>